<dbReference type="NCBIfam" id="TIGR00638">
    <property type="entry name" value="Mop"/>
    <property type="match status" value="2"/>
</dbReference>
<evidence type="ECO:0000313" key="5">
    <source>
        <dbReference type="Proteomes" id="UP001168540"/>
    </source>
</evidence>
<feature type="domain" description="Mop" evidence="3">
    <location>
        <begin position="74"/>
        <end position="140"/>
    </location>
</feature>
<dbReference type="InterPro" id="IPR008995">
    <property type="entry name" value="Mo/tungstate-bd_C_term_dom"/>
</dbReference>
<dbReference type="Pfam" id="PF03459">
    <property type="entry name" value="TOBE"/>
    <property type="match status" value="2"/>
</dbReference>
<name>A0ABT7XHW8_9NEIS</name>
<evidence type="ECO:0000313" key="4">
    <source>
        <dbReference type="EMBL" id="MDN0073383.1"/>
    </source>
</evidence>
<dbReference type="RefSeq" id="WP_289827903.1">
    <property type="nucleotide sequence ID" value="NZ_JAUEDK010000001.1"/>
</dbReference>
<evidence type="ECO:0000256" key="2">
    <source>
        <dbReference type="PROSITE-ProRule" id="PRU01213"/>
    </source>
</evidence>
<dbReference type="Gene3D" id="2.40.50.100">
    <property type="match status" value="2"/>
</dbReference>
<gene>
    <name evidence="4" type="ORF">QU481_00525</name>
</gene>
<keyword evidence="1 2" id="KW-0500">Molybdenum</keyword>
<feature type="domain" description="Mop" evidence="3">
    <location>
        <begin position="2"/>
        <end position="68"/>
    </location>
</feature>
<dbReference type="PANTHER" id="PTHR30432:SF1">
    <property type="entry name" value="DNA-BINDING TRANSCRIPTIONAL DUAL REGULATOR MODE"/>
    <property type="match status" value="1"/>
</dbReference>
<dbReference type="InterPro" id="IPR051815">
    <property type="entry name" value="Molybdate_resp_trans_reg"/>
</dbReference>
<proteinExistence type="predicted"/>
<comment type="caution">
    <text evidence="4">The sequence shown here is derived from an EMBL/GenBank/DDBJ whole genome shotgun (WGS) entry which is preliminary data.</text>
</comment>
<protein>
    <submittedName>
        <fullName evidence="4">TOBE domain-containing protein</fullName>
    </submittedName>
</protein>
<accession>A0ABT7XHW8</accession>
<dbReference type="InterPro" id="IPR005116">
    <property type="entry name" value="Transp-assoc_OB_typ1"/>
</dbReference>
<dbReference type="PANTHER" id="PTHR30432">
    <property type="entry name" value="TRANSCRIPTIONAL REGULATOR MODE"/>
    <property type="match status" value="1"/>
</dbReference>
<reference evidence="4" key="1">
    <citation type="submission" date="2023-06" db="EMBL/GenBank/DDBJ databases">
        <authorList>
            <person name="Zhang S."/>
        </authorList>
    </citation>
    <scope>NUCLEOTIDE SEQUENCE</scope>
    <source>
        <strain evidence="4">SG2303</strain>
    </source>
</reference>
<sequence>MRTSARNQFNGVISNLRQGAVNDEVEVTLAGGSKLAAVVTRDSSQSLNLAVGKDVVALVKAPWIVLATGADDLQFSARNQFTGTVSAVIKGAVNSEVLLALDGGLPLAAVITNDSVADLELAAGKKATALFKASSVILAVKK</sequence>
<evidence type="ECO:0000256" key="1">
    <source>
        <dbReference type="ARBA" id="ARBA00022505"/>
    </source>
</evidence>
<dbReference type="EMBL" id="JAUEDK010000001">
    <property type="protein sequence ID" value="MDN0073383.1"/>
    <property type="molecule type" value="Genomic_DNA"/>
</dbReference>
<dbReference type="InterPro" id="IPR004606">
    <property type="entry name" value="Mop_domain"/>
</dbReference>
<dbReference type="PROSITE" id="PS51866">
    <property type="entry name" value="MOP"/>
    <property type="match status" value="2"/>
</dbReference>
<keyword evidence="5" id="KW-1185">Reference proteome</keyword>
<organism evidence="4 5">
    <name type="scientific">Crenobacter oryzisoli</name>
    <dbReference type="NCBI Taxonomy" id="3056844"/>
    <lineage>
        <taxon>Bacteria</taxon>
        <taxon>Pseudomonadati</taxon>
        <taxon>Pseudomonadota</taxon>
        <taxon>Betaproteobacteria</taxon>
        <taxon>Neisseriales</taxon>
        <taxon>Neisseriaceae</taxon>
        <taxon>Crenobacter</taxon>
    </lineage>
</organism>
<evidence type="ECO:0000259" key="3">
    <source>
        <dbReference type="PROSITE" id="PS51866"/>
    </source>
</evidence>
<dbReference type="Proteomes" id="UP001168540">
    <property type="component" value="Unassembled WGS sequence"/>
</dbReference>
<dbReference type="SUPFAM" id="SSF50331">
    <property type="entry name" value="MOP-like"/>
    <property type="match status" value="2"/>
</dbReference>